<organism evidence="1">
    <name type="scientific">marine sediment metagenome</name>
    <dbReference type="NCBI Taxonomy" id="412755"/>
    <lineage>
        <taxon>unclassified sequences</taxon>
        <taxon>metagenomes</taxon>
        <taxon>ecological metagenomes</taxon>
    </lineage>
</organism>
<comment type="caution">
    <text evidence="1">The sequence shown here is derived from an EMBL/GenBank/DDBJ whole genome shotgun (WGS) entry which is preliminary data.</text>
</comment>
<proteinExistence type="predicted"/>
<sequence length="161" mass="18279">MKVRILVVLSTIQLLVLLSGCTTQPGATRQEKLDVLAQITADKQSIRLGEKVTLTLRIKNFSTEVADFSNEVSVSGKVTISFPRCFWGLYFYKDKRTQSSRSIDEFQIPPGETHVISHTFVLDPKHYPFPLGVYFAELRGKPANHRKLRLKVIPTYVEVVE</sequence>
<gene>
    <name evidence="1" type="ORF">S01H4_59549</name>
</gene>
<dbReference type="EMBL" id="BART01034942">
    <property type="protein sequence ID" value="GAH09316.1"/>
    <property type="molecule type" value="Genomic_DNA"/>
</dbReference>
<accession>X1CLN1</accession>
<protein>
    <recommendedName>
        <fullName evidence="2">Intracellular proteinase inhibitor BsuPI domain-containing protein</fullName>
    </recommendedName>
</protein>
<evidence type="ECO:0000313" key="1">
    <source>
        <dbReference type="EMBL" id="GAH09316.1"/>
    </source>
</evidence>
<dbReference type="AlphaFoldDB" id="X1CLN1"/>
<reference evidence="1" key="1">
    <citation type="journal article" date="2014" name="Front. Microbiol.">
        <title>High frequency of phylogenetically diverse reductive dehalogenase-homologous genes in deep subseafloor sedimentary metagenomes.</title>
        <authorList>
            <person name="Kawai M."/>
            <person name="Futagami T."/>
            <person name="Toyoda A."/>
            <person name="Takaki Y."/>
            <person name="Nishi S."/>
            <person name="Hori S."/>
            <person name="Arai W."/>
            <person name="Tsubouchi T."/>
            <person name="Morono Y."/>
            <person name="Uchiyama I."/>
            <person name="Ito T."/>
            <person name="Fujiyama A."/>
            <person name="Inagaki F."/>
            <person name="Takami H."/>
        </authorList>
    </citation>
    <scope>NUCLEOTIDE SEQUENCE</scope>
    <source>
        <strain evidence="1">Expedition CK06-06</strain>
    </source>
</reference>
<name>X1CLN1_9ZZZZ</name>
<dbReference type="PROSITE" id="PS51257">
    <property type="entry name" value="PROKAR_LIPOPROTEIN"/>
    <property type="match status" value="1"/>
</dbReference>
<evidence type="ECO:0008006" key="2">
    <source>
        <dbReference type="Google" id="ProtNLM"/>
    </source>
</evidence>